<comment type="caution">
    <text evidence="2">The sequence shown here is derived from an EMBL/GenBank/DDBJ whole genome shotgun (WGS) entry which is preliminary data.</text>
</comment>
<protein>
    <submittedName>
        <fullName evidence="2">SDR family NAD(P)-dependent oxidoreductase</fullName>
    </submittedName>
</protein>
<dbReference type="Proteomes" id="UP000732105">
    <property type="component" value="Unassembled WGS sequence"/>
</dbReference>
<gene>
    <name evidence="2" type="ORF">ELS83_19955</name>
</gene>
<reference evidence="2 3" key="1">
    <citation type="submission" date="2018-12" db="EMBL/GenBank/DDBJ databases">
        <title>Marinifilum JC070 sp. nov., a marine bacterium isolated from Yongle Blue Hole in the South China Sea.</title>
        <authorList>
            <person name="Fu T."/>
        </authorList>
    </citation>
    <scope>NUCLEOTIDE SEQUENCE [LARGE SCALE GENOMIC DNA]</scope>
    <source>
        <strain evidence="2 3">JC070</strain>
    </source>
</reference>
<dbReference type="PANTHER" id="PTHR43157:SF31">
    <property type="entry name" value="PHOSPHATIDYLINOSITOL-GLYCAN BIOSYNTHESIS CLASS F PROTEIN"/>
    <property type="match status" value="1"/>
</dbReference>
<dbReference type="RefSeq" id="WP_171597340.1">
    <property type="nucleotide sequence ID" value="NZ_RZNH01000051.1"/>
</dbReference>
<dbReference type="Pfam" id="PF00106">
    <property type="entry name" value="adh_short"/>
    <property type="match status" value="1"/>
</dbReference>
<organism evidence="2 3">
    <name type="scientific">Marinifilum caeruleilacunae</name>
    <dbReference type="NCBI Taxonomy" id="2499076"/>
    <lineage>
        <taxon>Bacteria</taxon>
        <taxon>Pseudomonadati</taxon>
        <taxon>Bacteroidota</taxon>
        <taxon>Bacteroidia</taxon>
        <taxon>Marinilabiliales</taxon>
        <taxon>Marinifilaceae</taxon>
    </lineage>
</organism>
<dbReference type="PANTHER" id="PTHR43157">
    <property type="entry name" value="PHOSPHATIDYLINOSITOL-GLYCAN BIOSYNTHESIS CLASS F PROTEIN-RELATED"/>
    <property type="match status" value="1"/>
</dbReference>
<name>A0ABX1X188_9BACT</name>
<keyword evidence="3" id="KW-1185">Reference proteome</keyword>
<evidence type="ECO:0000313" key="3">
    <source>
        <dbReference type="Proteomes" id="UP000732105"/>
    </source>
</evidence>
<dbReference type="InterPro" id="IPR036291">
    <property type="entry name" value="NAD(P)-bd_dom_sf"/>
</dbReference>
<accession>A0ABX1X188</accession>
<dbReference type="NCBIfam" id="NF004846">
    <property type="entry name" value="PRK06197.1"/>
    <property type="match status" value="1"/>
</dbReference>
<dbReference type="InterPro" id="IPR002347">
    <property type="entry name" value="SDR_fam"/>
</dbReference>
<dbReference type="PRINTS" id="PR00081">
    <property type="entry name" value="GDHRDH"/>
</dbReference>
<dbReference type="CDD" id="cd05327">
    <property type="entry name" value="retinol-DH_like_SDR_c_like"/>
    <property type="match status" value="1"/>
</dbReference>
<keyword evidence="1" id="KW-0560">Oxidoreductase</keyword>
<dbReference type="EMBL" id="RZNH01000051">
    <property type="protein sequence ID" value="NOU62079.1"/>
    <property type="molecule type" value="Genomic_DNA"/>
</dbReference>
<dbReference type="Gene3D" id="3.40.50.720">
    <property type="entry name" value="NAD(P)-binding Rossmann-like Domain"/>
    <property type="match status" value="1"/>
</dbReference>
<evidence type="ECO:0000313" key="2">
    <source>
        <dbReference type="EMBL" id="NOU62079.1"/>
    </source>
</evidence>
<evidence type="ECO:0000256" key="1">
    <source>
        <dbReference type="ARBA" id="ARBA00023002"/>
    </source>
</evidence>
<sequence>MAKAKWGESQIPNQKGKLVIVTGSTSGIGKEAVRILTDKQATLVMSVRNTQKGDLVAAEIQSANPEAKIKVMQLDLSSLESIKDFAANFNQYFDRLDVLINNAGIMMCPHAKTTDGFEIQMGTNHLGHFALTGYLLPLLKKTKNSRIVVTSSVAHKFGKINLDDINWEKRKYNTNNAYGDSKIANLYFAYELVRKLKSDPHAPMVTAAHPGWTRTELQRHKSGIRFLNNFFSQAPEMGILPSLRAGFDPEAKAGDYYGPAKYFEMQGHPVIVKSNQLSHDRDIAKQLWDISEEMTGVKY</sequence>
<proteinExistence type="predicted"/>
<dbReference type="SUPFAM" id="SSF51735">
    <property type="entry name" value="NAD(P)-binding Rossmann-fold domains"/>
    <property type="match status" value="1"/>
</dbReference>